<dbReference type="InterPro" id="IPR016186">
    <property type="entry name" value="C-type_lectin-like/link_sf"/>
</dbReference>
<dbReference type="Proteomes" id="UP000596742">
    <property type="component" value="Unassembled WGS sequence"/>
</dbReference>
<dbReference type="OrthoDB" id="6121276at2759"/>
<name>A0A8B6GLI0_MYTGA</name>
<organism evidence="2 3">
    <name type="scientific">Mytilus galloprovincialis</name>
    <name type="common">Mediterranean mussel</name>
    <dbReference type="NCBI Taxonomy" id="29158"/>
    <lineage>
        <taxon>Eukaryota</taxon>
        <taxon>Metazoa</taxon>
        <taxon>Spiralia</taxon>
        <taxon>Lophotrochozoa</taxon>
        <taxon>Mollusca</taxon>
        <taxon>Bivalvia</taxon>
        <taxon>Autobranchia</taxon>
        <taxon>Pteriomorphia</taxon>
        <taxon>Mytilida</taxon>
        <taxon>Mytiloidea</taxon>
        <taxon>Mytilidae</taxon>
        <taxon>Mytilinae</taxon>
        <taxon>Mytilus</taxon>
    </lineage>
</organism>
<evidence type="ECO:0000313" key="3">
    <source>
        <dbReference type="Proteomes" id="UP000596742"/>
    </source>
</evidence>
<dbReference type="SUPFAM" id="SSF56436">
    <property type="entry name" value="C-type lectin-like"/>
    <property type="match status" value="1"/>
</dbReference>
<evidence type="ECO:0000256" key="1">
    <source>
        <dbReference type="SAM" id="SignalP"/>
    </source>
</evidence>
<dbReference type="InterPro" id="IPR016187">
    <property type="entry name" value="CTDL_fold"/>
</dbReference>
<dbReference type="CDD" id="cd00037">
    <property type="entry name" value="CLECT"/>
    <property type="match status" value="1"/>
</dbReference>
<protein>
    <recommendedName>
        <fullName evidence="4">C-type lectin domain-containing protein</fullName>
    </recommendedName>
</protein>
<gene>
    <name evidence="2" type="ORF">MGAL_10B057134</name>
</gene>
<keyword evidence="3" id="KW-1185">Reference proteome</keyword>
<dbReference type="Gene3D" id="3.10.100.10">
    <property type="entry name" value="Mannose-Binding Protein A, subunit A"/>
    <property type="match status" value="1"/>
</dbReference>
<comment type="caution">
    <text evidence="2">The sequence shown here is derived from an EMBL/GenBank/DDBJ whole genome shotgun (WGS) entry which is preliminary data.</text>
</comment>
<feature type="chain" id="PRO_5033000738" description="C-type lectin domain-containing protein" evidence="1">
    <location>
        <begin position="23"/>
        <end position="107"/>
    </location>
</feature>
<proteinExistence type="predicted"/>
<keyword evidence="1" id="KW-0732">Signal</keyword>
<feature type="signal peptide" evidence="1">
    <location>
        <begin position="1"/>
        <end position="22"/>
    </location>
</feature>
<evidence type="ECO:0000313" key="2">
    <source>
        <dbReference type="EMBL" id="VDI65524.1"/>
    </source>
</evidence>
<sequence length="107" mass="12151">MELKISLIFGFISLQILQPSTSHSNSGSLGDIEFSCPAGQYFNGGNCYAAVSVPMTWNDAKRTCKRQGQHLFWVLDVDELKAVDHLARSTWEYYWSECISTIQQLRN</sequence>
<dbReference type="AlphaFoldDB" id="A0A8B6GLI0"/>
<accession>A0A8B6GLI0</accession>
<evidence type="ECO:0008006" key="4">
    <source>
        <dbReference type="Google" id="ProtNLM"/>
    </source>
</evidence>
<dbReference type="EMBL" id="UYJE01008625">
    <property type="protein sequence ID" value="VDI65524.1"/>
    <property type="molecule type" value="Genomic_DNA"/>
</dbReference>
<reference evidence="2" key="1">
    <citation type="submission" date="2018-11" db="EMBL/GenBank/DDBJ databases">
        <authorList>
            <person name="Alioto T."/>
            <person name="Alioto T."/>
        </authorList>
    </citation>
    <scope>NUCLEOTIDE SEQUENCE</scope>
</reference>